<protein>
    <submittedName>
        <fullName evidence="2">Uncharacterized protein</fullName>
    </submittedName>
</protein>
<evidence type="ECO:0000256" key="1">
    <source>
        <dbReference type="SAM" id="Coils"/>
    </source>
</evidence>
<reference evidence="2" key="1">
    <citation type="submission" date="2023-10" db="EMBL/GenBank/DDBJ databases">
        <authorList>
            <person name="Domelevo Entfellner J.-B."/>
        </authorList>
    </citation>
    <scope>NUCLEOTIDE SEQUENCE</scope>
</reference>
<dbReference type="EMBL" id="OY731406">
    <property type="protein sequence ID" value="CAJ1974373.1"/>
    <property type="molecule type" value="Genomic_DNA"/>
</dbReference>
<feature type="coiled-coil region" evidence="1">
    <location>
        <begin position="105"/>
        <end position="142"/>
    </location>
</feature>
<dbReference type="Gramene" id="rna-AYBTSS11_LOCUS26448">
    <property type="protein sequence ID" value="CAJ1974373.1"/>
    <property type="gene ID" value="gene-AYBTSS11_LOCUS26448"/>
</dbReference>
<proteinExistence type="predicted"/>
<sequence>MLRRKGKKRFGTVRERGRRRRFLESRKGVMIVFVDNDGQRETVGVEDGRERVLSVTGPTHSLVLRLAITYAEASNNVAKMGAIEYKSKGDHQYNHIDIQKILADNQQYIEKNTEMEKIITKLEEEVLQLKELKEKEVTDEKEDDILLRR</sequence>
<dbReference type="AlphaFoldDB" id="A0AA86T4Q4"/>
<evidence type="ECO:0000313" key="2">
    <source>
        <dbReference type="EMBL" id="CAJ1974373.1"/>
    </source>
</evidence>
<dbReference type="Proteomes" id="UP001189624">
    <property type="component" value="Chromosome 9"/>
</dbReference>
<organism evidence="2 3">
    <name type="scientific">Sphenostylis stenocarpa</name>
    <dbReference type="NCBI Taxonomy" id="92480"/>
    <lineage>
        <taxon>Eukaryota</taxon>
        <taxon>Viridiplantae</taxon>
        <taxon>Streptophyta</taxon>
        <taxon>Embryophyta</taxon>
        <taxon>Tracheophyta</taxon>
        <taxon>Spermatophyta</taxon>
        <taxon>Magnoliopsida</taxon>
        <taxon>eudicotyledons</taxon>
        <taxon>Gunneridae</taxon>
        <taxon>Pentapetalae</taxon>
        <taxon>rosids</taxon>
        <taxon>fabids</taxon>
        <taxon>Fabales</taxon>
        <taxon>Fabaceae</taxon>
        <taxon>Papilionoideae</taxon>
        <taxon>50 kb inversion clade</taxon>
        <taxon>NPAAA clade</taxon>
        <taxon>indigoferoid/millettioid clade</taxon>
        <taxon>Phaseoleae</taxon>
        <taxon>Sphenostylis</taxon>
    </lineage>
</organism>
<accession>A0AA86T4Q4</accession>
<gene>
    <name evidence="2" type="ORF">AYBTSS11_LOCUS26448</name>
</gene>
<keyword evidence="3" id="KW-1185">Reference proteome</keyword>
<evidence type="ECO:0000313" key="3">
    <source>
        <dbReference type="Proteomes" id="UP001189624"/>
    </source>
</evidence>
<name>A0AA86T4Q4_9FABA</name>
<keyword evidence="1" id="KW-0175">Coiled coil</keyword>